<dbReference type="AlphaFoldDB" id="A0AAN9AXN1"/>
<name>A0AAN9AXN1_9CAEN</name>
<feature type="coiled-coil region" evidence="1">
    <location>
        <begin position="99"/>
        <end position="260"/>
    </location>
</feature>
<organism evidence="3 4">
    <name type="scientific">Littorina saxatilis</name>
    <dbReference type="NCBI Taxonomy" id="31220"/>
    <lineage>
        <taxon>Eukaryota</taxon>
        <taxon>Metazoa</taxon>
        <taxon>Spiralia</taxon>
        <taxon>Lophotrochozoa</taxon>
        <taxon>Mollusca</taxon>
        <taxon>Gastropoda</taxon>
        <taxon>Caenogastropoda</taxon>
        <taxon>Littorinimorpha</taxon>
        <taxon>Littorinoidea</taxon>
        <taxon>Littorinidae</taxon>
        <taxon>Littorina</taxon>
    </lineage>
</organism>
<reference evidence="3 4" key="1">
    <citation type="submission" date="2024-02" db="EMBL/GenBank/DDBJ databases">
        <title>Chromosome-scale genome assembly of the rough periwinkle Littorina saxatilis.</title>
        <authorList>
            <person name="De Jode A."/>
            <person name="Faria R."/>
            <person name="Formenti G."/>
            <person name="Sims Y."/>
            <person name="Smith T.P."/>
            <person name="Tracey A."/>
            <person name="Wood J.M.D."/>
            <person name="Zagrodzka Z.B."/>
            <person name="Johannesson K."/>
            <person name="Butlin R.K."/>
            <person name="Leder E.H."/>
        </authorList>
    </citation>
    <scope>NUCLEOTIDE SEQUENCE [LARGE SCALE GENOMIC DNA]</scope>
    <source>
        <strain evidence="3">Snail1</strain>
        <tissue evidence="3">Muscle</tissue>
    </source>
</reference>
<proteinExistence type="predicted"/>
<keyword evidence="1" id="KW-0175">Coiled coil</keyword>
<evidence type="ECO:0000256" key="2">
    <source>
        <dbReference type="SAM" id="SignalP"/>
    </source>
</evidence>
<keyword evidence="2" id="KW-0732">Signal</keyword>
<accession>A0AAN9AXN1</accession>
<comment type="caution">
    <text evidence="3">The sequence shown here is derived from an EMBL/GenBank/DDBJ whole genome shotgun (WGS) entry which is preliminary data.</text>
</comment>
<evidence type="ECO:0000256" key="1">
    <source>
        <dbReference type="SAM" id="Coils"/>
    </source>
</evidence>
<keyword evidence="4" id="KW-1185">Reference proteome</keyword>
<gene>
    <name evidence="3" type="ORF">V1264_006447</name>
</gene>
<dbReference type="Gene3D" id="1.10.287.540">
    <property type="entry name" value="Helix hairpin bin"/>
    <property type="match status" value="1"/>
</dbReference>
<dbReference type="PANTHER" id="PTHR24024:SF18">
    <property type="entry name" value="SHORT-CHAIN COLLAGEN C4-LIKE"/>
    <property type="match status" value="1"/>
</dbReference>
<sequence length="461" mass="51220">MKTVFKLCFVWLLATTFTVVNSHDPTRSTACGYEQLLEDLRNLLAQTQSSAQNCKSDQGMGAVVAQLVAELSSVKDNLNVLKISQQIVKSELQTTKSDLEATKSERQTTNSELQTMKSELQTTNSELQTMKSELQTTNSELQIMKSDLQTTQSKLQTMESEMQTTKSKLQTMELELQTTQSELQATKSELQATQSELHTTKSELQTMESELKTALTDLQSTKLERQTMKTEVNQPPDTDLQAIQKELQWMKEELEFAKTVLNSSTTDQPAPQHTLEPKQTDVTPSRIETDLGSTFIRWGRKSCPTNTTLVYAGVAGGKQHHHKGSGTNRLCLTRTPQFDNTAKPSHYGFLYGAEYEKIPGHHDHDVPCSVCLVPQSTTIMVPATLTCPPGWTPHYTGHLASQRNVHYGGEYVCLDGSPEDDSSVLKDDDGLLFFHTVTVCGSLPCPPYINDKVVTCVVCSK</sequence>
<dbReference type="SUPFAM" id="SSF57997">
    <property type="entry name" value="Tropomyosin"/>
    <property type="match status" value="1"/>
</dbReference>
<dbReference type="Proteomes" id="UP001374579">
    <property type="component" value="Unassembled WGS sequence"/>
</dbReference>
<feature type="chain" id="PRO_5042937065" evidence="2">
    <location>
        <begin position="23"/>
        <end position="461"/>
    </location>
</feature>
<protein>
    <submittedName>
        <fullName evidence="3">Uncharacterized protein</fullName>
    </submittedName>
</protein>
<evidence type="ECO:0000313" key="3">
    <source>
        <dbReference type="EMBL" id="KAK7094977.1"/>
    </source>
</evidence>
<evidence type="ECO:0000313" key="4">
    <source>
        <dbReference type="Proteomes" id="UP001374579"/>
    </source>
</evidence>
<dbReference type="Gene3D" id="1.20.120.330">
    <property type="entry name" value="Nucleotidyltransferases domain 2"/>
    <property type="match status" value="1"/>
</dbReference>
<dbReference type="EMBL" id="JBAMIC010000018">
    <property type="protein sequence ID" value="KAK7094977.1"/>
    <property type="molecule type" value="Genomic_DNA"/>
</dbReference>
<feature type="signal peptide" evidence="2">
    <location>
        <begin position="1"/>
        <end position="22"/>
    </location>
</feature>
<dbReference type="PANTHER" id="PTHR24024">
    <property type="entry name" value="PULMONARY SURFACTANT-ASSOCIATED PROTEIN A"/>
    <property type="match status" value="1"/>
</dbReference>
<dbReference type="GO" id="GO:0005615">
    <property type="term" value="C:extracellular space"/>
    <property type="evidence" value="ECO:0007669"/>
    <property type="project" value="TreeGrafter"/>
</dbReference>
<dbReference type="InterPro" id="IPR051077">
    <property type="entry name" value="Ca-dependent_lectin"/>
</dbReference>